<dbReference type="GO" id="GO:0016829">
    <property type="term" value="F:lyase activity"/>
    <property type="evidence" value="ECO:0007669"/>
    <property type="project" value="UniProtKB-KW"/>
</dbReference>
<dbReference type="Gene3D" id="3.20.20.70">
    <property type="entry name" value="Aldolase class I"/>
    <property type="match status" value="1"/>
</dbReference>
<dbReference type="Proteomes" id="UP000015961">
    <property type="component" value="Unassembled WGS sequence"/>
</dbReference>
<proteinExistence type="inferred from homology"/>
<evidence type="ECO:0000256" key="5">
    <source>
        <dbReference type="ARBA" id="ARBA00023277"/>
    </source>
</evidence>
<comment type="pathway">
    <text evidence="1">Carbohydrate acid metabolism.</text>
</comment>
<dbReference type="InterPro" id="IPR000887">
    <property type="entry name" value="Aldlse_KDPG_KHG"/>
</dbReference>
<evidence type="ECO:0000256" key="2">
    <source>
        <dbReference type="ARBA" id="ARBA00006906"/>
    </source>
</evidence>
<dbReference type="PATRIC" id="fig|1140003.3.peg.568"/>
<evidence type="ECO:0000313" key="6">
    <source>
        <dbReference type="EMBL" id="EOT87510.1"/>
    </source>
</evidence>
<dbReference type="SUPFAM" id="SSF51569">
    <property type="entry name" value="Aldolase"/>
    <property type="match status" value="1"/>
</dbReference>
<dbReference type="InterPro" id="IPR013785">
    <property type="entry name" value="Aldolase_TIM"/>
</dbReference>
<name>S0PB72_9ENTE</name>
<dbReference type="Pfam" id="PF01081">
    <property type="entry name" value="Aldolase"/>
    <property type="match status" value="1"/>
</dbReference>
<comment type="caution">
    <text evidence="6">The sequence shown here is derived from an EMBL/GenBank/DDBJ whole genome shotgun (WGS) entry which is preliminary data.</text>
</comment>
<keyword evidence="5" id="KW-0119">Carbohydrate metabolism</keyword>
<dbReference type="PANTHER" id="PTHR30246:SF1">
    <property type="entry name" value="2-DEHYDRO-3-DEOXY-6-PHOSPHOGALACTONATE ALDOLASE-RELATED"/>
    <property type="match status" value="1"/>
</dbReference>
<dbReference type="PANTHER" id="PTHR30246">
    <property type="entry name" value="2-KETO-3-DEOXY-6-PHOSPHOGLUCONATE ALDOLASE"/>
    <property type="match status" value="1"/>
</dbReference>
<dbReference type="RefSeq" id="WP_016185064.1">
    <property type="nucleotide sequence ID" value="NZ_ASWO01000001.1"/>
</dbReference>
<reference evidence="6 7" key="1">
    <citation type="submission" date="2013-03" db="EMBL/GenBank/DDBJ databases">
        <title>The Genome Sequence of Enterococcus sulfureus ATCC_49903 (PacBio/Illumina hybrid assembly).</title>
        <authorList>
            <consortium name="The Broad Institute Genomics Platform"/>
            <consortium name="The Broad Institute Genome Sequencing Center for Infectious Disease"/>
            <person name="Earl A."/>
            <person name="Russ C."/>
            <person name="Gilmore M."/>
            <person name="Surin D."/>
            <person name="Walker B."/>
            <person name="Young S."/>
            <person name="Zeng Q."/>
            <person name="Gargeya S."/>
            <person name="Fitzgerald M."/>
            <person name="Haas B."/>
            <person name="Abouelleil A."/>
            <person name="Allen A.W."/>
            <person name="Alvarado L."/>
            <person name="Arachchi H.M."/>
            <person name="Berlin A.M."/>
            <person name="Chapman S.B."/>
            <person name="Gainer-Dewar J."/>
            <person name="Goldberg J."/>
            <person name="Griggs A."/>
            <person name="Gujja S."/>
            <person name="Hansen M."/>
            <person name="Howarth C."/>
            <person name="Imamovic A."/>
            <person name="Ireland A."/>
            <person name="Larimer J."/>
            <person name="McCowan C."/>
            <person name="Murphy C."/>
            <person name="Pearson M."/>
            <person name="Poon T.W."/>
            <person name="Priest M."/>
            <person name="Roberts A."/>
            <person name="Saif S."/>
            <person name="Shea T."/>
            <person name="Sisk P."/>
            <person name="Sykes S."/>
            <person name="Wortman J."/>
            <person name="Nusbaum C."/>
            <person name="Birren B."/>
        </authorList>
    </citation>
    <scope>NUCLEOTIDE SEQUENCE [LARGE SCALE GENOMIC DNA]</scope>
    <source>
        <strain evidence="6 7">ATCC 49903</strain>
    </source>
</reference>
<dbReference type="CDD" id="cd00452">
    <property type="entry name" value="KDPG_aldolase"/>
    <property type="match status" value="1"/>
</dbReference>
<keyword evidence="4" id="KW-0456">Lyase</keyword>
<dbReference type="NCBIfam" id="NF005119">
    <property type="entry name" value="PRK06552.1"/>
    <property type="match status" value="1"/>
</dbReference>
<dbReference type="EMBL" id="ASWO01000001">
    <property type="protein sequence ID" value="EOT87510.1"/>
    <property type="molecule type" value="Genomic_DNA"/>
</dbReference>
<evidence type="ECO:0000256" key="3">
    <source>
        <dbReference type="ARBA" id="ARBA00011233"/>
    </source>
</evidence>
<dbReference type="STRING" id="1140003.OMY_00573"/>
<dbReference type="NCBIfam" id="TIGR01182">
    <property type="entry name" value="eda"/>
    <property type="match status" value="1"/>
</dbReference>
<evidence type="ECO:0000313" key="7">
    <source>
        <dbReference type="Proteomes" id="UP000015961"/>
    </source>
</evidence>
<accession>S0PB72</accession>
<protein>
    <submittedName>
        <fullName evidence="6">Keto-hydroxyglutarate-aldolase/keto-deoxy-phosphogluconate aldolase</fullName>
    </submittedName>
</protein>
<gene>
    <name evidence="6" type="ORF">I573_00566</name>
</gene>
<comment type="subunit">
    <text evidence="3">Homotrimer.</text>
</comment>
<comment type="similarity">
    <text evidence="2">Belongs to the KHG/KDPG aldolase family.</text>
</comment>
<evidence type="ECO:0000256" key="1">
    <source>
        <dbReference type="ARBA" id="ARBA00004761"/>
    </source>
</evidence>
<keyword evidence="7" id="KW-1185">Reference proteome</keyword>
<evidence type="ECO:0000256" key="4">
    <source>
        <dbReference type="ARBA" id="ARBA00023239"/>
    </source>
</evidence>
<dbReference type="OrthoDB" id="9802667at2"/>
<dbReference type="eggNOG" id="COG0800">
    <property type="taxonomic scope" value="Bacteria"/>
</dbReference>
<dbReference type="AlphaFoldDB" id="S0PB72"/>
<organism evidence="6 7">
    <name type="scientific">Enterococcus sulfureus ATCC 49903</name>
    <dbReference type="NCBI Taxonomy" id="1140003"/>
    <lineage>
        <taxon>Bacteria</taxon>
        <taxon>Bacillati</taxon>
        <taxon>Bacillota</taxon>
        <taxon>Bacilli</taxon>
        <taxon>Lactobacillales</taxon>
        <taxon>Enterococcaceae</taxon>
        <taxon>Enterococcus</taxon>
    </lineage>
</organism>
<sequence>MQRVEILKKIKQAGIIAVVRGDSKEEAIAFSEALIAGGILGIEITYTLDQASEIIETLRHTYRDRPEVLIGAGTVLDATTARLAILAGATYIVSPSFDSETARLCNLYQIPYLPGCMTITEMNEALSSGVDIIKLFPGNLYAPKMIHTFKQPLPQLNIMPTGGVDLDNMSEWFKQGAVAVGVGSHFMKVFQTKGVTEVTALAKEYSTLYQQIVRE</sequence>